<dbReference type="EMBL" id="VNHU01000006">
    <property type="protein sequence ID" value="TYP72907.1"/>
    <property type="molecule type" value="Genomic_DNA"/>
</dbReference>
<dbReference type="InterPro" id="IPR005565">
    <property type="entry name" value="Hemolysn_activator_HlyB_C"/>
</dbReference>
<feature type="domain" description="Haemolysin activator HlyB C-terminal" evidence="1">
    <location>
        <begin position="1088"/>
        <end position="1207"/>
    </location>
</feature>
<name>A0A5S5C0U9_9FLAO</name>
<proteinExistence type="predicted"/>
<organism evidence="2 3">
    <name type="scientific">Aquimarina intermedia</name>
    <dbReference type="NCBI Taxonomy" id="350814"/>
    <lineage>
        <taxon>Bacteria</taxon>
        <taxon>Pseudomonadati</taxon>
        <taxon>Bacteroidota</taxon>
        <taxon>Flavobacteriia</taxon>
        <taxon>Flavobacteriales</taxon>
        <taxon>Flavobacteriaceae</taxon>
        <taxon>Aquimarina</taxon>
    </lineage>
</organism>
<dbReference type="Proteomes" id="UP000324376">
    <property type="component" value="Unassembled WGS sequence"/>
</dbReference>
<keyword evidence="3" id="KW-1185">Reference proteome</keyword>
<dbReference type="OrthoDB" id="333971at2"/>
<comment type="caution">
    <text evidence="2">The sequence shown here is derived from an EMBL/GenBank/DDBJ whole genome shotgun (WGS) entry which is preliminary data.</text>
</comment>
<protein>
    <recommendedName>
        <fullName evidence="1">Haemolysin activator HlyB C-terminal domain-containing protein</fullName>
    </recommendedName>
</protein>
<dbReference type="AlphaFoldDB" id="A0A5S5C0U9"/>
<dbReference type="SUPFAM" id="SSF56300">
    <property type="entry name" value="Metallo-dependent phosphatases"/>
    <property type="match status" value="1"/>
</dbReference>
<reference evidence="2 3" key="1">
    <citation type="submission" date="2019-07" db="EMBL/GenBank/DDBJ databases">
        <title>Genomic Encyclopedia of Archaeal and Bacterial Type Strains, Phase II (KMG-II): from individual species to whole genera.</title>
        <authorList>
            <person name="Goeker M."/>
        </authorList>
    </citation>
    <scope>NUCLEOTIDE SEQUENCE [LARGE SCALE GENOMIC DNA]</scope>
    <source>
        <strain evidence="2 3">DSM 17527</strain>
    </source>
</reference>
<gene>
    <name evidence="2" type="ORF">BD809_106160</name>
</gene>
<evidence type="ECO:0000313" key="3">
    <source>
        <dbReference type="Proteomes" id="UP000324376"/>
    </source>
</evidence>
<sequence length="1238" mass="142228">MKYYSAVSARIALSVFSIFCIISCATYEPQWLSEPTAKVTDKRPTHTIYLASGLGNAKSPADSKIVDKLAKTLQKADKNSTMIFLGDNVTPKRKNKDKDFKLLEQQLQLVASYKGRTLFIPGNNEWKSGDIDDLEEYEDYIKEKEQKKVEYQEKNGCPLEYIEVNDQLAIIVVNSPWFIANWGKVEEINKKCTDIFTRRRFAEELEGYINDAQDKNVIIAMHHPIYSNGEYAGKDTFSSQLLPLPLVGNIYDGFKDIAGFSPEQLNARRYRYLRILVSSIAKNSDRVTIVSGHEENLQYLKGGDLHQIISGSLGSKSATKRSKGVLTTVGGSLDFEGIFTHGKKGFAKVDYYEDGSSQVTFITNDEKESGYSFAVMPPFKKDLTVEYQRKQYGKTEKASVLTDEDKLEKSGFYKLLWGDRYRDYFGTPVTAKVAYLDTLHGGLTVKKEGGGHQSFSLRLIDKDGKQYAMRSLRKNALKFLKFKVRGIAYTAEDYKNTMAEDLISDFFTTTHPFMQLVIDPLAKSVDVNHSKAELYYIPKQERLGEFNVDFGDELYFVEERPSEEQKNFEGYNRANPNEPGEISDFESTTDMLEKIKEDESYTIDQRAYVRARIFDMLIGDWDRHQDQWRWMEYKTGEDDKMFIPIPRDRDNTFSKFDGIGIPVVQMFMPNTRFWQTYDSKIDNVKWYNAQANDLDRALITKYGAEVWKEEAQKIQKQLNAETIDAAFKRIPAEVQDSTASKIKQHLKTRLSKLDEYAQAYGEYLDNTVSIRGTHKDDHFLIERLTEGKTKVTIKRKLSDEKNKEIFSRTFDRDQTKELWIYGLNDDDTFEIVGEGDHEIFIRIIGGYGKDKYITKNKKRLKVYDWKFEDSDFDEKSPAKYLSNLYETNTFHWRYFQENHNVLLPTLGYNPDDGFFLGAVNTYTNNGFNGNPFRYQHKIGANYYFLLKGIELSYKGEFANIFPQWNFEVEGYFTNELFANNFFGFGNESVNTDDENGLSYNRARMQQIKFSAGIRHRSISVKALYESFNVKEEQDRFFTEQNINPLAFEQQQYVGGEAGLYYYNQDAKDFPTEAIYFGIKGGYKTNIAESNNQFGYVSLKLGASHKLIRSGHLVLGTTLEGKTNIGDDYLFYHAPSIGGNNGLRGFRNERFSGKAYFYQSTDLKLRVKRFITAVAPITFGVYGGFDYGRVWVDNDDSNTLHTSQGGGLWISGLNALAFNIGVFNSDERNMVQVGFGFGF</sequence>
<accession>A0A5S5C0U9</accession>
<dbReference type="Pfam" id="PF03865">
    <property type="entry name" value="ShlB"/>
    <property type="match status" value="1"/>
</dbReference>
<dbReference type="InterPro" id="IPR029052">
    <property type="entry name" value="Metallo-depent_PP-like"/>
</dbReference>
<evidence type="ECO:0000313" key="2">
    <source>
        <dbReference type="EMBL" id="TYP72907.1"/>
    </source>
</evidence>
<dbReference type="Gene3D" id="3.60.21.10">
    <property type="match status" value="1"/>
</dbReference>
<dbReference type="RefSeq" id="WP_148782935.1">
    <property type="nucleotide sequence ID" value="NZ_VNHU01000006.1"/>
</dbReference>
<evidence type="ECO:0000259" key="1">
    <source>
        <dbReference type="Pfam" id="PF03865"/>
    </source>
</evidence>